<dbReference type="PANTHER" id="PTHR12788:SF10">
    <property type="entry name" value="PROTEIN-TYROSINE SULFOTRANSFERASE"/>
    <property type="match status" value="1"/>
</dbReference>
<keyword evidence="2" id="KW-0802">TPR repeat</keyword>
<reference evidence="4" key="1">
    <citation type="journal article" date="2013" name="BMC Microbiol.">
        <title>Taxonomy and evolution of bacteriochlorophyll a-containing members of the OM60/NOR5 clade of marine gammaproteobacteria: description of Luminiphilus syltensis gen. nov., sp. nov., reclassification of Haliea rubra as Pseudohaliea rubra gen. nov., comb. nov., and emendation of Chromatocurvus halotolerans.</title>
        <authorList>
            <person name="Spring S."/>
            <person name="Riedel T."/>
            <person name="Sproer C."/>
            <person name="Yan S."/>
            <person name="Harder J."/>
            <person name="Fuchs B.M."/>
        </authorList>
    </citation>
    <scope>NUCLEOTIDE SEQUENCE [LARGE SCALE GENOMIC DNA]</scope>
    <source>
        <strain evidence="4">NOR51-B</strain>
    </source>
</reference>
<dbReference type="Pfam" id="PF13469">
    <property type="entry name" value="Sulfotransfer_3"/>
    <property type="match status" value="1"/>
</dbReference>
<dbReference type="Gene3D" id="3.40.50.300">
    <property type="entry name" value="P-loop containing nucleotide triphosphate hydrolases"/>
    <property type="match status" value="1"/>
</dbReference>
<dbReference type="Pfam" id="PF14559">
    <property type="entry name" value="TPR_19"/>
    <property type="match status" value="1"/>
</dbReference>
<sequence>MALTAIDKALELEPDHTAWLLQRAQCFARLNRSDELIPLIDVLASRVLRGIYQYSTLALLMTQVGQREQALTLYQRAVELDPGEAKHYYNLATLQRSLGDVSAAEHNLDRAVALNPEDYEAYKIRSELRRQTDTDNHVDELEHVLERGIRETRGEVQVCFALAKELEDLSEYERSFQYLNRGATLKRRNMRYDINRDIDTMVSITEIFNAERASSATTGSDNTEAIFVLGLPRTGTTLVERVLSSHSEVFAAGELNNFALQMTKAAQQAGLSSGGDRDALVRAAASLDFRKLGDAYIESTRPFTGHTPRFIDKMPLNYLYLGLIKLALPNAKIISLRRHPLDTCYAIYKQLFVDAYPFSYDLEELGHYYLAYHQLMSHWDSVYPGAVHSVQYETLVDNFEHESRELLAFCGLDWQQQCLEFYNNKSASVTASTVQIRQPVYQSSVGKWRLYREQLAPLVRIFEDAGIDVS</sequence>
<evidence type="ECO:0000313" key="4">
    <source>
        <dbReference type="Proteomes" id="UP000004699"/>
    </source>
</evidence>
<dbReference type="InterPro" id="IPR019734">
    <property type="entry name" value="TPR_rpt"/>
</dbReference>
<dbReference type="InterPro" id="IPR026634">
    <property type="entry name" value="TPST-like"/>
</dbReference>
<dbReference type="eggNOG" id="COG0457">
    <property type="taxonomic scope" value="Bacteria"/>
</dbReference>
<dbReference type="HOGENOM" id="CLU_017034_1_0_6"/>
<dbReference type="STRING" id="565045.NOR51B_721"/>
<gene>
    <name evidence="3" type="ORF">NOR51B_721</name>
</gene>
<feature type="repeat" description="TPR" evidence="2">
    <location>
        <begin position="51"/>
        <end position="84"/>
    </location>
</feature>
<dbReference type="SMART" id="SM00028">
    <property type="entry name" value="TPR"/>
    <property type="match status" value="3"/>
</dbReference>
<dbReference type="InterPro" id="IPR027417">
    <property type="entry name" value="P-loop_NTPase"/>
</dbReference>
<evidence type="ECO:0000313" key="3">
    <source>
        <dbReference type="EMBL" id="EED34782.1"/>
    </source>
</evidence>
<accession>B8KTF9</accession>
<dbReference type="PROSITE" id="PS50005">
    <property type="entry name" value="TPR"/>
    <property type="match status" value="2"/>
</dbReference>
<dbReference type="EMBL" id="DS999411">
    <property type="protein sequence ID" value="EED34782.1"/>
    <property type="molecule type" value="Genomic_DNA"/>
</dbReference>
<keyword evidence="4" id="KW-1185">Reference proteome</keyword>
<dbReference type="Proteomes" id="UP000004699">
    <property type="component" value="Unassembled WGS sequence"/>
</dbReference>
<dbReference type="PANTHER" id="PTHR12788">
    <property type="entry name" value="PROTEIN-TYROSINE SULFOTRANSFERASE 2"/>
    <property type="match status" value="1"/>
</dbReference>
<dbReference type="GO" id="GO:0008476">
    <property type="term" value="F:protein-tyrosine sulfotransferase activity"/>
    <property type="evidence" value="ECO:0007669"/>
    <property type="project" value="InterPro"/>
</dbReference>
<feature type="repeat" description="TPR" evidence="2">
    <location>
        <begin position="85"/>
        <end position="118"/>
    </location>
</feature>
<name>B8KTF9_9GAMM</name>
<dbReference type="Gene3D" id="1.25.40.10">
    <property type="entry name" value="Tetratricopeptide repeat domain"/>
    <property type="match status" value="1"/>
</dbReference>
<dbReference type="SUPFAM" id="SSF52540">
    <property type="entry name" value="P-loop containing nucleoside triphosphate hydrolases"/>
    <property type="match status" value="1"/>
</dbReference>
<dbReference type="InterPro" id="IPR011990">
    <property type="entry name" value="TPR-like_helical_dom_sf"/>
</dbReference>
<keyword evidence="1 3" id="KW-0808">Transferase</keyword>
<dbReference type="SUPFAM" id="SSF48452">
    <property type="entry name" value="TPR-like"/>
    <property type="match status" value="1"/>
</dbReference>
<proteinExistence type="predicted"/>
<evidence type="ECO:0000256" key="2">
    <source>
        <dbReference type="PROSITE-ProRule" id="PRU00339"/>
    </source>
</evidence>
<dbReference type="PROSITE" id="PS50293">
    <property type="entry name" value="TPR_REGION"/>
    <property type="match status" value="1"/>
</dbReference>
<evidence type="ECO:0000256" key="1">
    <source>
        <dbReference type="ARBA" id="ARBA00022679"/>
    </source>
</evidence>
<organism evidence="3 4">
    <name type="scientific">Luminiphilus syltensis NOR5-1B</name>
    <dbReference type="NCBI Taxonomy" id="565045"/>
    <lineage>
        <taxon>Bacteria</taxon>
        <taxon>Pseudomonadati</taxon>
        <taxon>Pseudomonadota</taxon>
        <taxon>Gammaproteobacteria</taxon>
        <taxon>Cellvibrionales</taxon>
        <taxon>Halieaceae</taxon>
        <taxon>Luminiphilus</taxon>
    </lineage>
</organism>
<protein>
    <submittedName>
        <fullName evidence="3">Sulfotransferase</fullName>
    </submittedName>
</protein>
<dbReference type="AlphaFoldDB" id="B8KTF9"/>